<accession>A0A0B7ARP9</accession>
<gene>
    <name evidence="1" type="primary">ORF137559</name>
</gene>
<proteinExistence type="predicted"/>
<sequence>MLEYTKRKTTLHQIGAPDNSCLHHHKNTSGCIIIQIVITSSLKDIRLTYIDAPVLHVIGSYEPSGARYSRSLHKPHISQRVVNLV</sequence>
<organism evidence="1">
    <name type="scientific">Arion vulgaris</name>
    <dbReference type="NCBI Taxonomy" id="1028688"/>
    <lineage>
        <taxon>Eukaryota</taxon>
        <taxon>Metazoa</taxon>
        <taxon>Spiralia</taxon>
        <taxon>Lophotrochozoa</taxon>
        <taxon>Mollusca</taxon>
        <taxon>Gastropoda</taxon>
        <taxon>Heterobranchia</taxon>
        <taxon>Euthyneura</taxon>
        <taxon>Panpulmonata</taxon>
        <taxon>Eupulmonata</taxon>
        <taxon>Stylommatophora</taxon>
        <taxon>Helicina</taxon>
        <taxon>Arionoidea</taxon>
        <taxon>Arionidae</taxon>
        <taxon>Arion</taxon>
    </lineage>
</organism>
<reference evidence="1" key="1">
    <citation type="submission" date="2014-12" db="EMBL/GenBank/DDBJ databases">
        <title>Insight into the proteome of Arion vulgaris.</title>
        <authorList>
            <person name="Aradska J."/>
            <person name="Bulat T."/>
            <person name="Smidak R."/>
            <person name="Sarate P."/>
            <person name="Gangsoo J."/>
            <person name="Sialana F."/>
            <person name="Bilban M."/>
            <person name="Lubec G."/>
        </authorList>
    </citation>
    <scope>NUCLEOTIDE SEQUENCE</scope>
    <source>
        <tissue evidence="1">Skin</tissue>
    </source>
</reference>
<protein>
    <submittedName>
        <fullName evidence="1">Uncharacterized protein</fullName>
    </submittedName>
</protein>
<feature type="non-terminal residue" evidence="1">
    <location>
        <position position="85"/>
    </location>
</feature>
<dbReference type="EMBL" id="HACG01036673">
    <property type="protein sequence ID" value="CEK83538.1"/>
    <property type="molecule type" value="Transcribed_RNA"/>
</dbReference>
<name>A0A0B7ARP9_9EUPU</name>
<dbReference type="AlphaFoldDB" id="A0A0B7ARP9"/>
<evidence type="ECO:0000313" key="1">
    <source>
        <dbReference type="EMBL" id="CEK83538.1"/>
    </source>
</evidence>